<proteinExistence type="predicted"/>
<evidence type="ECO:0000313" key="1">
    <source>
        <dbReference type="EMBL" id="KNZ49895.1"/>
    </source>
</evidence>
<sequence length="81" mass="9320">MEDVGIWMDKDILTYDLIKRLPASLDNIKQRITHSNNGEDIKPNKLLDHLEIHLNELKLSSTVNKLEVATMYTENRKCSPG</sequence>
<keyword evidence="2" id="KW-1185">Reference proteome</keyword>
<organism evidence="1 2">
    <name type="scientific">Puccinia sorghi</name>
    <dbReference type="NCBI Taxonomy" id="27349"/>
    <lineage>
        <taxon>Eukaryota</taxon>
        <taxon>Fungi</taxon>
        <taxon>Dikarya</taxon>
        <taxon>Basidiomycota</taxon>
        <taxon>Pucciniomycotina</taxon>
        <taxon>Pucciniomycetes</taxon>
        <taxon>Pucciniales</taxon>
        <taxon>Pucciniaceae</taxon>
        <taxon>Puccinia</taxon>
    </lineage>
</organism>
<comment type="caution">
    <text evidence="1">The sequence shown here is derived from an EMBL/GenBank/DDBJ whole genome shotgun (WGS) entry which is preliminary data.</text>
</comment>
<reference evidence="1 2" key="1">
    <citation type="submission" date="2015-08" db="EMBL/GenBank/DDBJ databases">
        <title>Next Generation Sequencing and Analysis of the Genome of Puccinia sorghi L Schw, the Causal Agent of Maize Common Rust.</title>
        <authorList>
            <person name="Rochi L."/>
            <person name="Burguener G."/>
            <person name="Darino M."/>
            <person name="Turjanski A."/>
            <person name="Kreff E."/>
            <person name="Dieguez M.J."/>
            <person name="Sacco F."/>
        </authorList>
    </citation>
    <scope>NUCLEOTIDE SEQUENCE [LARGE SCALE GENOMIC DNA]</scope>
    <source>
        <strain evidence="1 2">RO10H11247</strain>
    </source>
</reference>
<dbReference type="Proteomes" id="UP000037035">
    <property type="component" value="Unassembled WGS sequence"/>
</dbReference>
<protein>
    <submittedName>
        <fullName evidence="1">Uncharacterized protein</fullName>
    </submittedName>
</protein>
<dbReference type="VEuPathDB" id="FungiDB:VP01_4711g1"/>
<accession>A0A0L6UPZ8</accession>
<name>A0A0L6UPZ8_9BASI</name>
<dbReference type="AlphaFoldDB" id="A0A0L6UPZ8"/>
<dbReference type="EMBL" id="LAVV01009847">
    <property type="protein sequence ID" value="KNZ49895.1"/>
    <property type="molecule type" value="Genomic_DNA"/>
</dbReference>
<evidence type="ECO:0000313" key="2">
    <source>
        <dbReference type="Proteomes" id="UP000037035"/>
    </source>
</evidence>
<gene>
    <name evidence="1" type="ORF">VP01_4711g1</name>
</gene>